<evidence type="ECO:0000313" key="2">
    <source>
        <dbReference type="EMBL" id="CZR58484.1"/>
    </source>
</evidence>
<dbReference type="Pfam" id="PF05368">
    <property type="entry name" value="NmrA"/>
    <property type="match status" value="1"/>
</dbReference>
<organism evidence="2 3">
    <name type="scientific">Phialocephala subalpina</name>
    <dbReference type="NCBI Taxonomy" id="576137"/>
    <lineage>
        <taxon>Eukaryota</taxon>
        <taxon>Fungi</taxon>
        <taxon>Dikarya</taxon>
        <taxon>Ascomycota</taxon>
        <taxon>Pezizomycotina</taxon>
        <taxon>Leotiomycetes</taxon>
        <taxon>Helotiales</taxon>
        <taxon>Mollisiaceae</taxon>
        <taxon>Phialocephala</taxon>
        <taxon>Phialocephala fortinii species complex</taxon>
    </lineage>
</organism>
<dbReference type="EMBL" id="FJOG01000012">
    <property type="protein sequence ID" value="CZR58484.1"/>
    <property type="molecule type" value="Genomic_DNA"/>
</dbReference>
<sequence>MIVLTGVTGGLGSAVLTTILDQNLLPPTSLRISSYSSKGLLLDRARSVGIEIRYGDITNPSTLINSYSGADALFLVSYPSVGEERFKYHKIAIDAAKKAGVKHILYTSLTWGGPEGKSSIAGVYQAHLKTTNYLKESGLKWTIIREATYAHLWNNLAGFLRLEEDGDFEVVVSNDGKHHFANRKELGEATAKIIANYRNYENQMINLTGPNPLSVSEIVALYAKHSGRNITFKKVGIEEAVAYHKRNNSVPPEQQDFLPNWASWGEELARGEVDYVDPAFEELLGRKPLGIEDQMEEIFSAETNVLDTKDFV</sequence>
<dbReference type="Gene3D" id="3.90.25.10">
    <property type="entry name" value="UDP-galactose 4-epimerase, domain 1"/>
    <property type="match status" value="1"/>
</dbReference>
<dbReference type="InterPro" id="IPR036291">
    <property type="entry name" value="NAD(P)-bd_dom_sf"/>
</dbReference>
<dbReference type="PANTHER" id="PTHR47129:SF1">
    <property type="entry name" value="NMRA-LIKE DOMAIN-CONTAINING PROTEIN"/>
    <property type="match status" value="1"/>
</dbReference>
<evidence type="ECO:0000313" key="3">
    <source>
        <dbReference type="Proteomes" id="UP000184330"/>
    </source>
</evidence>
<gene>
    <name evidence="2" type="ORF">PAC_08376</name>
</gene>
<dbReference type="SUPFAM" id="SSF51735">
    <property type="entry name" value="NAD(P)-binding Rossmann-fold domains"/>
    <property type="match status" value="1"/>
</dbReference>
<accession>A0A1L7X0E6</accession>
<proteinExistence type="predicted"/>
<dbReference type="Proteomes" id="UP000184330">
    <property type="component" value="Unassembled WGS sequence"/>
</dbReference>
<dbReference type="InterPro" id="IPR008030">
    <property type="entry name" value="NmrA-like"/>
</dbReference>
<dbReference type="InterPro" id="IPR052718">
    <property type="entry name" value="NmrA-type_oxidoreductase"/>
</dbReference>
<keyword evidence="3" id="KW-1185">Reference proteome</keyword>
<dbReference type="PANTHER" id="PTHR47129">
    <property type="entry name" value="QUINONE OXIDOREDUCTASE 2"/>
    <property type="match status" value="1"/>
</dbReference>
<dbReference type="Gene3D" id="3.40.50.720">
    <property type="entry name" value="NAD(P)-binding Rossmann-like Domain"/>
    <property type="match status" value="1"/>
</dbReference>
<dbReference type="OrthoDB" id="419598at2759"/>
<dbReference type="AlphaFoldDB" id="A0A1L7X0E6"/>
<evidence type="ECO:0000259" key="1">
    <source>
        <dbReference type="Pfam" id="PF05368"/>
    </source>
</evidence>
<name>A0A1L7X0E6_9HELO</name>
<feature type="domain" description="NmrA-like" evidence="1">
    <location>
        <begin position="2"/>
        <end position="239"/>
    </location>
</feature>
<reference evidence="2 3" key="1">
    <citation type="submission" date="2016-03" db="EMBL/GenBank/DDBJ databases">
        <authorList>
            <person name="Ploux O."/>
        </authorList>
    </citation>
    <scope>NUCLEOTIDE SEQUENCE [LARGE SCALE GENOMIC DNA]</scope>
    <source>
        <strain evidence="2 3">UAMH 11012</strain>
    </source>
</reference>
<protein>
    <recommendedName>
        <fullName evidence="1">NmrA-like domain-containing protein</fullName>
    </recommendedName>
</protein>
<dbReference type="STRING" id="576137.A0A1L7X0E6"/>